<feature type="domain" description="OmpR/PhoB-type" evidence="4">
    <location>
        <begin position="3"/>
        <end position="101"/>
    </location>
</feature>
<name>A0ABT0RFH8_9SPHN</name>
<dbReference type="InterPro" id="IPR001867">
    <property type="entry name" value="OmpR/PhoB-type_DNA-bd"/>
</dbReference>
<dbReference type="InterPro" id="IPR016032">
    <property type="entry name" value="Sig_transdc_resp-reg_C-effctor"/>
</dbReference>
<evidence type="ECO:0000256" key="3">
    <source>
        <dbReference type="SAM" id="Phobius"/>
    </source>
</evidence>
<sequence>MPSGSIRFEDFDLDLGDRQLRNSGAPVDLNSRYFDALALLVSEHGRLVSKDRFMDEVWRGVPVTDEALTQCIRTLRRQLGDDAGRPRFIETVPKHGYRFIAPVEGADAPTPAPVVRPRSLGSPLLLALAGVVGGGLAGFIGGLFYGFAGASQPLQPGLGAISVLLVLLSLTILVALVGAAGVAFGIAAAGSLANRIGPWTVAGGALGGLFVGAFVKFLGLDAFSLLIGRSPGDITGPLEGTILGAAVGLGWWLANLRGEAASARRLSTIIAALCGAIAGGIIPQLGGRLMGGSLVLLAQTFPGSRLTLDRIGAVFGESGFGPLTQTATGALEGGLFAACVVGAMAVAQRQLRATRG</sequence>
<evidence type="ECO:0000256" key="1">
    <source>
        <dbReference type="ARBA" id="ARBA00023125"/>
    </source>
</evidence>
<keyword evidence="3" id="KW-0472">Membrane</keyword>
<comment type="caution">
    <text evidence="5">The sequence shown here is derived from an EMBL/GenBank/DDBJ whole genome shotgun (WGS) entry which is preliminary data.</text>
</comment>
<organism evidence="5 6">
    <name type="scientific">Sphingomonas anseongensis</name>
    <dbReference type="NCBI Taxonomy" id="2908207"/>
    <lineage>
        <taxon>Bacteria</taxon>
        <taxon>Pseudomonadati</taxon>
        <taxon>Pseudomonadota</taxon>
        <taxon>Alphaproteobacteria</taxon>
        <taxon>Sphingomonadales</taxon>
        <taxon>Sphingomonadaceae</taxon>
        <taxon>Sphingomonas</taxon>
    </lineage>
</organism>
<keyword evidence="3" id="KW-1133">Transmembrane helix</keyword>
<feature type="transmembrane region" description="Helical" evidence="3">
    <location>
        <begin position="327"/>
        <end position="347"/>
    </location>
</feature>
<keyword evidence="3" id="KW-0812">Transmembrane</keyword>
<feature type="DNA-binding region" description="OmpR/PhoB-type" evidence="2">
    <location>
        <begin position="3"/>
        <end position="101"/>
    </location>
</feature>
<feature type="transmembrane region" description="Helical" evidence="3">
    <location>
        <begin position="201"/>
        <end position="228"/>
    </location>
</feature>
<feature type="transmembrane region" description="Helical" evidence="3">
    <location>
        <begin position="234"/>
        <end position="254"/>
    </location>
</feature>
<evidence type="ECO:0000313" key="6">
    <source>
        <dbReference type="Proteomes" id="UP001165343"/>
    </source>
</evidence>
<dbReference type="RefSeq" id="WP_249867636.1">
    <property type="nucleotide sequence ID" value="NZ_JAMGBC010000001.1"/>
</dbReference>
<dbReference type="CDD" id="cd00383">
    <property type="entry name" value="trans_reg_C"/>
    <property type="match status" value="1"/>
</dbReference>
<evidence type="ECO:0000313" key="5">
    <source>
        <dbReference type="EMBL" id="MCL6678695.1"/>
    </source>
</evidence>
<keyword evidence="6" id="KW-1185">Reference proteome</keyword>
<dbReference type="Gene3D" id="1.10.10.10">
    <property type="entry name" value="Winged helix-like DNA-binding domain superfamily/Winged helix DNA-binding domain"/>
    <property type="match status" value="1"/>
</dbReference>
<evidence type="ECO:0000256" key="2">
    <source>
        <dbReference type="PROSITE-ProRule" id="PRU01091"/>
    </source>
</evidence>
<gene>
    <name evidence="5" type="ORF">LZ519_05090</name>
</gene>
<dbReference type="InterPro" id="IPR036388">
    <property type="entry name" value="WH-like_DNA-bd_sf"/>
</dbReference>
<keyword evidence="1 2" id="KW-0238">DNA-binding</keyword>
<dbReference type="Pfam" id="PF00486">
    <property type="entry name" value="Trans_reg_C"/>
    <property type="match status" value="1"/>
</dbReference>
<dbReference type="SUPFAM" id="SSF46894">
    <property type="entry name" value="C-terminal effector domain of the bipartite response regulators"/>
    <property type="match status" value="1"/>
</dbReference>
<dbReference type="PROSITE" id="PS51755">
    <property type="entry name" value="OMPR_PHOB"/>
    <property type="match status" value="1"/>
</dbReference>
<feature type="transmembrane region" description="Helical" evidence="3">
    <location>
        <begin position="124"/>
        <end position="148"/>
    </location>
</feature>
<feature type="transmembrane region" description="Helical" evidence="3">
    <location>
        <begin position="266"/>
        <end position="286"/>
    </location>
</feature>
<protein>
    <submittedName>
        <fullName evidence="5">Transcriptional regulator</fullName>
    </submittedName>
</protein>
<dbReference type="EMBL" id="JAMGBC010000001">
    <property type="protein sequence ID" value="MCL6678695.1"/>
    <property type="molecule type" value="Genomic_DNA"/>
</dbReference>
<dbReference type="Proteomes" id="UP001165343">
    <property type="component" value="Unassembled WGS sequence"/>
</dbReference>
<reference evidence="5" key="1">
    <citation type="submission" date="2022-05" db="EMBL/GenBank/DDBJ databases">
        <authorList>
            <person name="Jo J.-H."/>
            <person name="Im W.-T."/>
        </authorList>
    </citation>
    <scope>NUCLEOTIDE SEQUENCE</scope>
    <source>
        <strain evidence="5">RG327</strain>
    </source>
</reference>
<proteinExistence type="predicted"/>
<accession>A0ABT0RFH8</accession>
<evidence type="ECO:0000259" key="4">
    <source>
        <dbReference type="PROSITE" id="PS51755"/>
    </source>
</evidence>
<feature type="transmembrane region" description="Helical" evidence="3">
    <location>
        <begin position="160"/>
        <end position="189"/>
    </location>
</feature>
<dbReference type="SMART" id="SM00862">
    <property type="entry name" value="Trans_reg_C"/>
    <property type="match status" value="1"/>
</dbReference>